<evidence type="ECO:0000256" key="2">
    <source>
        <dbReference type="ARBA" id="ARBA00022475"/>
    </source>
</evidence>
<dbReference type="GO" id="GO:0005886">
    <property type="term" value="C:plasma membrane"/>
    <property type="evidence" value="ECO:0007669"/>
    <property type="project" value="UniProtKB-SubCell"/>
</dbReference>
<feature type="transmembrane region" description="Helical" evidence="7">
    <location>
        <begin position="486"/>
        <end position="502"/>
    </location>
</feature>
<evidence type="ECO:0000259" key="8">
    <source>
        <dbReference type="Pfam" id="PF12805"/>
    </source>
</evidence>
<keyword evidence="2" id="KW-1003">Cell membrane</keyword>
<protein>
    <submittedName>
        <fullName evidence="10">Putative membrane protein (TIGR01666 family)</fullName>
    </submittedName>
</protein>
<keyword evidence="4 7" id="KW-1133">Transmembrane helix</keyword>
<dbReference type="Proteomes" id="UP000319848">
    <property type="component" value="Unassembled WGS sequence"/>
</dbReference>
<dbReference type="STRING" id="1341154.FCR2A7T_08530"/>
<evidence type="ECO:0000256" key="3">
    <source>
        <dbReference type="ARBA" id="ARBA00022692"/>
    </source>
</evidence>
<comment type="similarity">
    <text evidence="6">Belongs to the YccS/YhfK family.</text>
</comment>
<evidence type="ECO:0000256" key="7">
    <source>
        <dbReference type="SAM" id="Phobius"/>
    </source>
</evidence>
<feature type="transmembrane region" description="Helical" evidence="7">
    <location>
        <begin position="464"/>
        <end position="480"/>
    </location>
</feature>
<dbReference type="Pfam" id="PF12805">
    <property type="entry name" value="FUSC-like"/>
    <property type="match status" value="1"/>
</dbReference>
<feature type="transmembrane region" description="Helical" evidence="7">
    <location>
        <begin position="60"/>
        <end position="79"/>
    </location>
</feature>
<evidence type="ECO:0000256" key="1">
    <source>
        <dbReference type="ARBA" id="ARBA00004651"/>
    </source>
</evidence>
<name>A0A562LRC4_9FLAO</name>
<sequence>MILKFIVAFLTTPTLVLLKHMIHKIRKYTDNTNVANALKATIACVLPVIILSQFGHFQQGFAIAIGALLTFPSDVPGSFSHKVKGILIAVFLITTTTLLLGFIQQNPIIVYPVLLVLAFFFSMISVYGHRANMISFVCLITVTLAFSHSYKGWELVEHSVYILTGGLFYLCISLLFYFLRPHRYMELQIADCLRLTSKYLKLRGDLWNIDANRSEITEKQLEIQVEINTIHENIREFLIRNTINSSNSDENRKMLIVFTNLVEILEIALSFAFNHNELHQKFDNHPKTLKTYQNLAYTIAETLKKLSQSLETNTKYISDHSLFDDLEKLERIIERYQTEVGTTGSAEGLLMLKNMQHYAEKQIEKIKIIEKALTGSMNMEELKRKHKEIEKFLTPQNYRLGTLLENLSFSSTTFRHSLRLSLTILVGFIIGKLLPFQNGYWILLTIVVIMRPGYGLTKQRSFERIFGTIIGGIIAFGVLYFVHNNYILGTLSVIAMILGFTYSQINYKIGATFVTIYVIFIYGMLTPNVTEVVQYRILDTVFGAVLAFLANYFLWPSWEFLNLNKYLEKSIAANRNYLKEITLFYNQKGEVTVAYKLSRKQAFIEIGNLMASFQRMKQEPKSKQKNKAKVYKAVVLNHTVLSSAASLGTYVQSHKTTKASKAFNIVAETVIRNLDLAIEILNGKQNAVALTNDEKERLDLSFSELKNIRAQELRSDTIDDEDFQLKMEEAQLVIDQLIWLINLSENLLKVTKNLNMEE</sequence>
<dbReference type="EMBL" id="VLKQ01000011">
    <property type="protein sequence ID" value="TWI10169.1"/>
    <property type="molecule type" value="Genomic_DNA"/>
</dbReference>
<evidence type="ECO:0000256" key="4">
    <source>
        <dbReference type="ARBA" id="ARBA00022989"/>
    </source>
</evidence>
<feature type="transmembrane region" description="Helical" evidence="7">
    <location>
        <begin position="86"/>
        <end position="103"/>
    </location>
</feature>
<dbReference type="AlphaFoldDB" id="A0A562LRC4"/>
<accession>A0A562LRC4</accession>
<feature type="transmembrane region" description="Helical" evidence="7">
    <location>
        <begin position="509"/>
        <end position="525"/>
    </location>
</feature>
<evidence type="ECO:0000259" key="9">
    <source>
        <dbReference type="Pfam" id="PF13515"/>
    </source>
</evidence>
<evidence type="ECO:0000256" key="5">
    <source>
        <dbReference type="ARBA" id="ARBA00023136"/>
    </source>
</evidence>
<organism evidence="10 11">
    <name type="scientific">Flavobacterium cauense R2A-7</name>
    <dbReference type="NCBI Taxonomy" id="1341154"/>
    <lineage>
        <taxon>Bacteria</taxon>
        <taxon>Pseudomonadati</taxon>
        <taxon>Bacteroidota</taxon>
        <taxon>Flavobacteriia</taxon>
        <taxon>Flavobacteriales</taxon>
        <taxon>Flavobacteriaceae</taxon>
        <taxon>Flavobacterium</taxon>
    </lineage>
</organism>
<feature type="domain" description="Integral membrane protein YccS N-terminal" evidence="8">
    <location>
        <begin position="87"/>
        <end position="339"/>
    </location>
</feature>
<dbReference type="PANTHER" id="PTHR30509">
    <property type="entry name" value="P-HYDROXYBENZOIC ACID EFFLUX PUMP SUBUNIT-RELATED"/>
    <property type="match status" value="1"/>
</dbReference>
<keyword evidence="11" id="KW-1185">Reference proteome</keyword>
<comment type="subcellular location">
    <subcellularLocation>
        <location evidence="1">Cell membrane</location>
        <topology evidence="1">Multi-pass membrane protein</topology>
    </subcellularLocation>
</comment>
<gene>
    <name evidence="10" type="ORF">IP98_02388</name>
</gene>
<evidence type="ECO:0000313" key="11">
    <source>
        <dbReference type="Proteomes" id="UP000319848"/>
    </source>
</evidence>
<feature type="transmembrane region" description="Helical" evidence="7">
    <location>
        <begin position="537"/>
        <end position="555"/>
    </location>
</feature>
<keyword evidence="3 7" id="KW-0812">Transmembrane</keyword>
<feature type="transmembrane region" description="Helical" evidence="7">
    <location>
        <begin position="159"/>
        <end position="179"/>
    </location>
</feature>
<feature type="transmembrane region" description="Helical" evidence="7">
    <location>
        <begin position="6"/>
        <end position="22"/>
    </location>
</feature>
<dbReference type="InterPro" id="IPR049453">
    <property type="entry name" value="Memb_transporter_dom"/>
</dbReference>
<evidence type="ECO:0000256" key="6">
    <source>
        <dbReference type="ARBA" id="ARBA00043993"/>
    </source>
</evidence>
<dbReference type="PANTHER" id="PTHR30509:SF8">
    <property type="entry name" value="INNER MEMBRANE PROTEIN YCCS"/>
    <property type="match status" value="1"/>
</dbReference>
<reference evidence="10 11" key="1">
    <citation type="journal article" date="2015" name="Stand. Genomic Sci.">
        <title>Genomic Encyclopedia of Bacterial and Archaeal Type Strains, Phase III: the genomes of soil and plant-associated and newly described type strains.</title>
        <authorList>
            <person name="Whitman W.B."/>
            <person name="Woyke T."/>
            <person name="Klenk H.P."/>
            <person name="Zhou Y."/>
            <person name="Lilburn T.G."/>
            <person name="Beck B.J."/>
            <person name="De Vos P."/>
            <person name="Vandamme P."/>
            <person name="Eisen J.A."/>
            <person name="Garrity G."/>
            <person name="Hugenholtz P."/>
            <person name="Kyrpides N.C."/>
        </authorList>
    </citation>
    <scope>NUCLEOTIDE SEQUENCE [LARGE SCALE GENOMIC DNA]</scope>
    <source>
        <strain evidence="10 11">CGMCC 1.7270</strain>
    </source>
</reference>
<keyword evidence="5 7" id="KW-0472">Membrane</keyword>
<feature type="transmembrane region" description="Helical" evidence="7">
    <location>
        <begin position="134"/>
        <end position="153"/>
    </location>
</feature>
<comment type="caution">
    <text evidence="10">The sequence shown here is derived from an EMBL/GenBank/DDBJ whole genome shotgun (WGS) entry which is preliminary data.</text>
</comment>
<dbReference type="InterPro" id="IPR032692">
    <property type="entry name" value="YccS_N"/>
</dbReference>
<evidence type="ECO:0000313" key="10">
    <source>
        <dbReference type="EMBL" id="TWI10169.1"/>
    </source>
</evidence>
<feature type="transmembrane region" description="Helical" evidence="7">
    <location>
        <begin position="34"/>
        <end position="54"/>
    </location>
</feature>
<proteinExistence type="inferred from homology"/>
<feature type="transmembrane region" description="Helical" evidence="7">
    <location>
        <begin position="109"/>
        <end position="127"/>
    </location>
</feature>
<dbReference type="Pfam" id="PF13515">
    <property type="entry name" value="FUSC_2"/>
    <property type="match status" value="1"/>
</dbReference>
<feature type="domain" description="Integral membrane bound transporter" evidence="9">
    <location>
        <begin position="428"/>
        <end position="549"/>
    </location>
</feature>